<dbReference type="GO" id="GO:0004672">
    <property type="term" value="F:protein kinase activity"/>
    <property type="evidence" value="ECO:0007669"/>
    <property type="project" value="InterPro"/>
</dbReference>
<keyword evidence="2" id="KW-1185">Reference proteome</keyword>
<dbReference type="Proteomes" id="UP000321933">
    <property type="component" value="Unassembled WGS sequence"/>
</dbReference>
<dbReference type="EMBL" id="VRYZ01000001">
    <property type="protein sequence ID" value="TXS95103.1"/>
    <property type="molecule type" value="Genomic_DNA"/>
</dbReference>
<dbReference type="RefSeq" id="WP_148062942.1">
    <property type="nucleotide sequence ID" value="NZ_VRYZ01000001.1"/>
</dbReference>
<evidence type="ECO:0000313" key="1">
    <source>
        <dbReference type="EMBL" id="TXS95103.1"/>
    </source>
</evidence>
<dbReference type="SUPFAM" id="SSF56112">
    <property type="entry name" value="Protein kinase-like (PK-like)"/>
    <property type="match status" value="1"/>
</dbReference>
<dbReference type="OrthoDB" id="8530337at2"/>
<sequence length="745" mass="84940">MIPYHTAFQDLALSAAQLLRSILEVPRWLSLSSDPLPAAPLSRDALGVNVAPGRSVQVDDYTLARLDELGIRHVRIDLSYCGIDANAEGLLGRMLDNGFAVLLNLFPPQWAAQRMASDPDVQSAWREFVDDIFARYRGRVQYFEIGNTPNRGRWSGFSSQGFVKAWEIAAEAAGHYGVTLAGPNASDFEPLYNATYLGIFQHRGVAPAMHTDNLFVERVLEPEAYDHRALGRALRRLARLNLIKKARVLHFLGARRGASTLVCSYNCWSSKRLARRSAWPEVKQADYLVRYLALALASGALKRVYWGPLICSRDGLIDDRCTDYPEIDQVSFYQQVRGDLPDFRICDAYRALAQVVRRFASASRIETLHHDAAGLSMFRLAAEGSEEPYYLLWCRDTQSVPLTHLLPEEDLATAHFESACGDTLPPQVAVTEHPLYIRFSRSVDLQPARAASFTPGYTRHFANTEYQTIDWQSASWRGGLTLRRDQLHDDLQLADALTPDQLSTAPELRVLRDVRNRLWCIHDPAQRWQELTVKLNRVKGHKRFTYRFRPSKGRRHWNNACAMLRRGIATPTPVAWFEHGEKPGIRDSWYLCEYIPDAFSARDVYAALRDGIEQYRGLDKAQWFGLIAGFVCTVHNKQVLHRDLSAGNLMLKSQVDGTISPMLIDIGRARIWDGPGSNLKPRHRLQDLIRIAYKLNWVDRAAFIAQYEQAMGRSLPSYWRIPFHYYDKKQAFKKALKGRRKRRAR</sequence>
<dbReference type="PANTHER" id="PTHR12631">
    <property type="entry name" value="ALPHA-L-IDURONIDASE"/>
    <property type="match status" value="1"/>
</dbReference>
<dbReference type="SUPFAM" id="SSF51445">
    <property type="entry name" value="(Trans)glycosidases"/>
    <property type="match status" value="1"/>
</dbReference>
<dbReference type="Gene3D" id="1.10.510.10">
    <property type="entry name" value="Transferase(Phosphotransferase) domain 1"/>
    <property type="match status" value="1"/>
</dbReference>
<dbReference type="PANTHER" id="PTHR12631:SF10">
    <property type="entry name" value="BETA-XYLOSIDASE-LIKE PROTEIN-RELATED"/>
    <property type="match status" value="1"/>
</dbReference>
<dbReference type="Pfam" id="PF06293">
    <property type="entry name" value="Kdo"/>
    <property type="match status" value="1"/>
</dbReference>
<dbReference type="InterPro" id="IPR051923">
    <property type="entry name" value="Glycosyl_Hydrolase_39"/>
</dbReference>
<dbReference type="AlphaFoldDB" id="A0A5C9A2J6"/>
<proteinExistence type="predicted"/>
<organism evidence="1 2">
    <name type="scientific">Parahaliea aestuarii</name>
    <dbReference type="NCBI Taxonomy" id="1852021"/>
    <lineage>
        <taxon>Bacteria</taxon>
        <taxon>Pseudomonadati</taxon>
        <taxon>Pseudomonadota</taxon>
        <taxon>Gammaproteobacteria</taxon>
        <taxon>Cellvibrionales</taxon>
        <taxon>Halieaceae</taxon>
        <taxon>Parahaliea</taxon>
    </lineage>
</organism>
<accession>A0A5C9A2J6</accession>
<dbReference type="Gene3D" id="3.20.20.80">
    <property type="entry name" value="Glycosidases"/>
    <property type="match status" value="1"/>
</dbReference>
<evidence type="ECO:0008006" key="3">
    <source>
        <dbReference type="Google" id="ProtNLM"/>
    </source>
</evidence>
<comment type="caution">
    <text evidence="1">The sequence shown here is derived from an EMBL/GenBank/DDBJ whole genome shotgun (WGS) entry which is preliminary data.</text>
</comment>
<dbReference type="InterPro" id="IPR017853">
    <property type="entry name" value="GH"/>
</dbReference>
<evidence type="ECO:0000313" key="2">
    <source>
        <dbReference type="Proteomes" id="UP000321933"/>
    </source>
</evidence>
<gene>
    <name evidence="1" type="ORF">FVW59_04185</name>
</gene>
<reference evidence="1 2" key="1">
    <citation type="submission" date="2019-08" db="EMBL/GenBank/DDBJ databases">
        <title>Parahaliea maris sp. nov., isolated from the surface seawater.</title>
        <authorList>
            <person name="Liu Y."/>
        </authorList>
    </citation>
    <scope>NUCLEOTIDE SEQUENCE [LARGE SCALE GENOMIC DNA]</scope>
    <source>
        <strain evidence="1 2">S2-26</strain>
    </source>
</reference>
<dbReference type="InterPro" id="IPR011009">
    <property type="entry name" value="Kinase-like_dom_sf"/>
</dbReference>
<dbReference type="GO" id="GO:0004553">
    <property type="term" value="F:hydrolase activity, hydrolyzing O-glycosyl compounds"/>
    <property type="evidence" value="ECO:0007669"/>
    <property type="project" value="TreeGrafter"/>
</dbReference>
<dbReference type="PROSITE" id="PS00109">
    <property type="entry name" value="PROTEIN_KINASE_TYR"/>
    <property type="match status" value="1"/>
</dbReference>
<protein>
    <recommendedName>
        <fullName evidence="3">Protein kinase domain-containing protein</fullName>
    </recommendedName>
</protein>
<name>A0A5C9A2J6_9GAMM</name>
<dbReference type="InterPro" id="IPR008266">
    <property type="entry name" value="Tyr_kinase_AS"/>
</dbReference>